<evidence type="ECO:0000313" key="3">
    <source>
        <dbReference type="Ensembl" id="ENSPMGP00000013474.1"/>
    </source>
</evidence>
<sequence>MLHSSCPWSLYFLSLVFCFHTVFYEYHFINTAMTWTNAQQYCRLHYNDMATFTSREDVQRVKRPSDYTYAWIGLFDDTASWKRIMGNDSNSWRWSATETTSPGGYQIWEAGEPDFNSAANTCVMMRNGMWADTNCMNSIYFVCFRGSKEYILIEYHYVNLKLSWAGAQQYCREHYTDLATVENEEDVNKLKIPDNTWAWIGLFDDPASWKGVMTSDSNSWRWSSTGTTSPGGYQNWPSNDPNNYGAKELCVYIQNGLWRDYSCTTALHFFCYTGKAPMNAPDHI</sequence>
<dbReference type="PANTHER" id="PTHR45784:SF3">
    <property type="entry name" value="C-TYPE LECTIN DOMAIN FAMILY 4 MEMBER K-LIKE-RELATED"/>
    <property type="match status" value="1"/>
</dbReference>
<dbReference type="Proteomes" id="UP000261520">
    <property type="component" value="Unplaced"/>
</dbReference>
<feature type="domain" description="C-type lectin" evidence="2">
    <location>
        <begin position="26"/>
        <end position="144"/>
    </location>
</feature>
<reference evidence="3" key="2">
    <citation type="submission" date="2025-09" db="UniProtKB">
        <authorList>
            <consortium name="Ensembl"/>
        </authorList>
    </citation>
    <scope>IDENTIFICATION</scope>
</reference>
<accession>A0A3B4AA24</accession>
<dbReference type="AlphaFoldDB" id="A0A3B4AA24"/>
<proteinExistence type="predicted"/>
<dbReference type="InterPro" id="IPR001304">
    <property type="entry name" value="C-type_lectin-like"/>
</dbReference>
<dbReference type="Gene3D" id="3.10.100.10">
    <property type="entry name" value="Mannose-Binding Protein A, subunit A"/>
    <property type="match status" value="2"/>
</dbReference>
<dbReference type="PROSITE" id="PS50041">
    <property type="entry name" value="C_TYPE_LECTIN_2"/>
    <property type="match status" value="2"/>
</dbReference>
<evidence type="ECO:0000313" key="4">
    <source>
        <dbReference type="Proteomes" id="UP000261520"/>
    </source>
</evidence>
<dbReference type="SMART" id="SM00034">
    <property type="entry name" value="CLECT"/>
    <property type="match status" value="2"/>
</dbReference>
<name>A0A3B4AA24_9GOBI</name>
<dbReference type="PANTHER" id="PTHR45784">
    <property type="entry name" value="C-TYPE LECTIN DOMAIN FAMILY 20 MEMBER A-RELATED"/>
    <property type="match status" value="1"/>
</dbReference>
<feature type="domain" description="C-type lectin" evidence="2">
    <location>
        <begin position="150"/>
        <end position="272"/>
    </location>
</feature>
<protein>
    <recommendedName>
        <fullName evidence="2">C-type lectin domain-containing protein</fullName>
    </recommendedName>
</protein>
<dbReference type="Ensembl" id="ENSPMGT00000014374.1">
    <property type="protein sequence ID" value="ENSPMGP00000013474.1"/>
    <property type="gene ID" value="ENSPMGG00000011076.1"/>
</dbReference>
<reference evidence="3" key="1">
    <citation type="submission" date="2025-08" db="UniProtKB">
        <authorList>
            <consortium name="Ensembl"/>
        </authorList>
    </citation>
    <scope>IDENTIFICATION</scope>
</reference>
<evidence type="ECO:0000256" key="1">
    <source>
        <dbReference type="SAM" id="MobiDB-lite"/>
    </source>
</evidence>
<feature type="region of interest" description="Disordered" evidence="1">
    <location>
        <begin position="217"/>
        <end position="236"/>
    </location>
</feature>
<organism evidence="3 4">
    <name type="scientific">Periophthalmus magnuspinnatus</name>
    <dbReference type="NCBI Taxonomy" id="409849"/>
    <lineage>
        <taxon>Eukaryota</taxon>
        <taxon>Metazoa</taxon>
        <taxon>Chordata</taxon>
        <taxon>Craniata</taxon>
        <taxon>Vertebrata</taxon>
        <taxon>Euteleostomi</taxon>
        <taxon>Actinopterygii</taxon>
        <taxon>Neopterygii</taxon>
        <taxon>Teleostei</taxon>
        <taxon>Neoteleostei</taxon>
        <taxon>Acanthomorphata</taxon>
        <taxon>Gobiaria</taxon>
        <taxon>Gobiiformes</taxon>
        <taxon>Gobioidei</taxon>
        <taxon>Gobiidae</taxon>
        <taxon>Oxudercinae</taxon>
        <taxon>Periophthalmus</taxon>
    </lineage>
</organism>
<dbReference type="STRING" id="409849.ENSPMGP00000013474"/>
<dbReference type="InterPro" id="IPR016186">
    <property type="entry name" value="C-type_lectin-like/link_sf"/>
</dbReference>
<evidence type="ECO:0000259" key="2">
    <source>
        <dbReference type="PROSITE" id="PS50041"/>
    </source>
</evidence>
<dbReference type="Pfam" id="PF00059">
    <property type="entry name" value="Lectin_C"/>
    <property type="match status" value="2"/>
</dbReference>
<dbReference type="InterPro" id="IPR016187">
    <property type="entry name" value="CTDL_fold"/>
</dbReference>
<keyword evidence="4" id="KW-1185">Reference proteome</keyword>
<dbReference type="SUPFAM" id="SSF56436">
    <property type="entry name" value="C-type lectin-like"/>
    <property type="match status" value="2"/>
</dbReference>